<sequence>MDVCKCIVSVRHEGTQNMRQTESPLERLVIGKDGRTTLGVVTPGCFPPKLGAEMSNVALSPVRYPRL</sequence>
<proteinExistence type="predicted"/>
<evidence type="ECO:0000313" key="1">
    <source>
        <dbReference type="EMBL" id="KFM58745.1"/>
    </source>
</evidence>
<keyword evidence="2" id="KW-1185">Reference proteome</keyword>
<protein>
    <submittedName>
        <fullName evidence="1">Uncharacterized protein</fullName>
    </submittedName>
</protein>
<dbReference type="AlphaFoldDB" id="A0A087T0V6"/>
<reference evidence="1 2" key="1">
    <citation type="submission" date="2013-11" db="EMBL/GenBank/DDBJ databases">
        <title>Genome sequencing of Stegodyphus mimosarum.</title>
        <authorList>
            <person name="Bechsgaard J."/>
        </authorList>
    </citation>
    <scope>NUCLEOTIDE SEQUENCE [LARGE SCALE GENOMIC DNA]</scope>
</reference>
<dbReference type="EMBL" id="KK112879">
    <property type="protein sequence ID" value="KFM58745.1"/>
    <property type="molecule type" value="Genomic_DNA"/>
</dbReference>
<accession>A0A087T0V6</accession>
<dbReference type="Proteomes" id="UP000054359">
    <property type="component" value="Unassembled WGS sequence"/>
</dbReference>
<feature type="non-terminal residue" evidence="1">
    <location>
        <position position="67"/>
    </location>
</feature>
<evidence type="ECO:0000313" key="2">
    <source>
        <dbReference type="Proteomes" id="UP000054359"/>
    </source>
</evidence>
<name>A0A087T0V6_STEMI</name>
<gene>
    <name evidence="1" type="ORF">X975_18747</name>
</gene>
<organism evidence="1 2">
    <name type="scientific">Stegodyphus mimosarum</name>
    <name type="common">African social velvet spider</name>
    <dbReference type="NCBI Taxonomy" id="407821"/>
    <lineage>
        <taxon>Eukaryota</taxon>
        <taxon>Metazoa</taxon>
        <taxon>Ecdysozoa</taxon>
        <taxon>Arthropoda</taxon>
        <taxon>Chelicerata</taxon>
        <taxon>Arachnida</taxon>
        <taxon>Araneae</taxon>
        <taxon>Araneomorphae</taxon>
        <taxon>Entelegynae</taxon>
        <taxon>Eresoidea</taxon>
        <taxon>Eresidae</taxon>
        <taxon>Stegodyphus</taxon>
    </lineage>
</organism>